<keyword evidence="3" id="KW-1185">Reference proteome</keyword>
<feature type="region of interest" description="Disordered" evidence="1">
    <location>
        <begin position="159"/>
        <end position="197"/>
    </location>
</feature>
<evidence type="ECO:0000256" key="1">
    <source>
        <dbReference type="SAM" id="MobiDB-lite"/>
    </source>
</evidence>
<dbReference type="Proteomes" id="UP001054945">
    <property type="component" value="Unassembled WGS sequence"/>
</dbReference>
<feature type="compositionally biased region" description="Polar residues" evidence="1">
    <location>
        <begin position="9"/>
        <end position="21"/>
    </location>
</feature>
<evidence type="ECO:0000313" key="2">
    <source>
        <dbReference type="EMBL" id="GIY93233.1"/>
    </source>
</evidence>
<sequence>MAEEKQMKGTPNINESNSRNTTMKDDTDYFSLSIKAKRGKVKEPGKSFLSTLLNPCTQLTRSNYFEIAPKKKKDNKVIEVHLMMRNKGFLNTFMQMIDEIHLANALLSNSLNNLKFQAVSQPSQMGPRITKSLRSTVVPDTVSTDNLVPGGGGDILKEANPSKRVAGPGASQATCSPMSCGGTIDSLSERQKKKKKK</sequence>
<proteinExistence type="predicted"/>
<dbReference type="AlphaFoldDB" id="A0AAV4XFQ4"/>
<reference evidence="2 3" key="1">
    <citation type="submission" date="2021-06" db="EMBL/GenBank/DDBJ databases">
        <title>Caerostris extrusa draft genome.</title>
        <authorList>
            <person name="Kono N."/>
            <person name="Arakawa K."/>
        </authorList>
    </citation>
    <scope>NUCLEOTIDE SEQUENCE [LARGE SCALE GENOMIC DNA]</scope>
</reference>
<gene>
    <name evidence="2" type="ORF">CEXT_352461</name>
</gene>
<protein>
    <submittedName>
        <fullName evidence="2">Uncharacterized protein</fullName>
    </submittedName>
</protein>
<evidence type="ECO:0000313" key="3">
    <source>
        <dbReference type="Proteomes" id="UP001054945"/>
    </source>
</evidence>
<dbReference type="EMBL" id="BPLR01000250">
    <property type="protein sequence ID" value="GIY93233.1"/>
    <property type="molecule type" value="Genomic_DNA"/>
</dbReference>
<name>A0AAV4XFQ4_CAEEX</name>
<accession>A0AAV4XFQ4</accession>
<comment type="caution">
    <text evidence="2">The sequence shown here is derived from an EMBL/GenBank/DDBJ whole genome shotgun (WGS) entry which is preliminary data.</text>
</comment>
<feature type="region of interest" description="Disordered" evidence="1">
    <location>
        <begin position="1"/>
        <end position="25"/>
    </location>
</feature>
<organism evidence="2 3">
    <name type="scientific">Caerostris extrusa</name>
    <name type="common">Bark spider</name>
    <name type="synonym">Caerostris bankana</name>
    <dbReference type="NCBI Taxonomy" id="172846"/>
    <lineage>
        <taxon>Eukaryota</taxon>
        <taxon>Metazoa</taxon>
        <taxon>Ecdysozoa</taxon>
        <taxon>Arthropoda</taxon>
        <taxon>Chelicerata</taxon>
        <taxon>Arachnida</taxon>
        <taxon>Araneae</taxon>
        <taxon>Araneomorphae</taxon>
        <taxon>Entelegynae</taxon>
        <taxon>Araneoidea</taxon>
        <taxon>Araneidae</taxon>
        <taxon>Caerostris</taxon>
    </lineage>
</organism>